<dbReference type="RefSeq" id="WP_234253042.1">
    <property type="nucleotide sequence ID" value="NZ_JABFTV010000002.1"/>
</dbReference>
<dbReference type="EMBL" id="JABFTV010000002">
    <property type="protein sequence ID" value="MCE8023468.1"/>
    <property type="molecule type" value="Genomic_DNA"/>
</dbReference>
<evidence type="ECO:0000313" key="1">
    <source>
        <dbReference type="EMBL" id="MCE8023468.1"/>
    </source>
</evidence>
<evidence type="ECO:0000313" key="2">
    <source>
        <dbReference type="Proteomes" id="UP001320272"/>
    </source>
</evidence>
<sequence>MHQAQELYLKVLEVANHFLRNARQFEVSVLQGHNPSYQELAKIMRQVSAIVHNLVDDIDPMMAHQAIEYTTIMEKMALAITEGDQEALDSLADQLDGKPFVYPTMQHDYT</sequence>
<reference evidence="1 2" key="1">
    <citation type="journal article" date="2021" name="Front. Microbiol.">
        <title>Aerobic Denitrification and Heterotrophic Sulfur Oxidation in the Genus Halomonas Revealed by Six Novel Species Characterizations and Genome-Based Analysis.</title>
        <authorList>
            <person name="Wang L."/>
            <person name="Shao Z."/>
        </authorList>
    </citation>
    <scope>NUCLEOTIDE SEQUENCE [LARGE SCALE GENOMIC DNA]</scope>
    <source>
        <strain evidence="1 2">MCCC 1A11058</strain>
    </source>
</reference>
<dbReference type="Proteomes" id="UP001320272">
    <property type="component" value="Unassembled WGS sequence"/>
</dbReference>
<name>A0ABS9APE1_9GAMM</name>
<gene>
    <name evidence="1" type="ORF">HOP59_04915</name>
</gene>
<proteinExistence type="predicted"/>
<keyword evidence="2" id="KW-1185">Reference proteome</keyword>
<accession>A0ABS9APE1</accession>
<protein>
    <submittedName>
        <fullName evidence="1">Uncharacterized protein</fullName>
    </submittedName>
</protein>
<organism evidence="1 2">
    <name type="scientific">Billgrantia aerodenitrificans</name>
    <dbReference type="NCBI Taxonomy" id="2733483"/>
    <lineage>
        <taxon>Bacteria</taxon>
        <taxon>Pseudomonadati</taxon>
        <taxon>Pseudomonadota</taxon>
        <taxon>Gammaproteobacteria</taxon>
        <taxon>Oceanospirillales</taxon>
        <taxon>Halomonadaceae</taxon>
        <taxon>Billgrantia</taxon>
    </lineage>
</organism>
<comment type="caution">
    <text evidence="1">The sequence shown here is derived from an EMBL/GenBank/DDBJ whole genome shotgun (WGS) entry which is preliminary data.</text>
</comment>